<sequence>MPSFEFGGNPERHYREFIDEAKRLIDDLVRRATESGALRGLISGTE</sequence>
<gene>
    <name evidence="1" type="ORF">HEB94_001396</name>
</gene>
<evidence type="ECO:0000313" key="1">
    <source>
        <dbReference type="EMBL" id="MBE1604548.1"/>
    </source>
</evidence>
<organism evidence="1 2">
    <name type="scientific">Actinopolymorpha pittospori</name>
    <dbReference type="NCBI Taxonomy" id="648752"/>
    <lineage>
        <taxon>Bacteria</taxon>
        <taxon>Bacillati</taxon>
        <taxon>Actinomycetota</taxon>
        <taxon>Actinomycetes</taxon>
        <taxon>Propionibacteriales</taxon>
        <taxon>Actinopolymorphaceae</taxon>
        <taxon>Actinopolymorpha</taxon>
    </lineage>
</organism>
<dbReference type="AlphaFoldDB" id="A0A927RIH4"/>
<evidence type="ECO:0000313" key="2">
    <source>
        <dbReference type="Proteomes" id="UP000638648"/>
    </source>
</evidence>
<accession>A0A927RIH4</accession>
<keyword evidence="2" id="KW-1185">Reference proteome</keyword>
<dbReference type="Proteomes" id="UP000638648">
    <property type="component" value="Unassembled WGS sequence"/>
</dbReference>
<protein>
    <submittedName>
        <fullName evidence="1">Uncharacterized protein</fullName>
    </submittedName>
</protein>
<dbReference type="RefSeq" id="WP_192749065.1">
    <property type="nucleotide sequence ID" value="NZ_BAABJL010000126.1"/>
</dbReference>
<name>A0A927RIH4_9ACTN</name>
<proteinExistence type="predicted"/>
<comment type="caution">
    <text evidence="1">The sequence shown here is derived from an EMBL/GenBank/DDBJ whole genome shotgun (WGS) entry which is preliminary data.</text>
</comment>
<reference evidence="1" key="1">
    <citation type="submission" date="2020-10" db="EMBL/GenBank/DDBJ databases">
        <title>Sequencing the genomes of 1000 actinobacteria strains.</title>
        <authorList>
            <person name="Klenk H.-P."/>
        </authorList>
    </citation>
    <scope>NUCLEOTIDE SEQUENCE</scope>
    <source>
        <strain evidence="1">DSM 45354</strain>
    </source>
</reference>
<dbReference type="EMBL" id="JADBEM010000001">
    <property type="protein sequence ID" value="MBE1604548.1"/>
    <property type="molecule type" value="Genomic_DNA"/>
</dbReference>